<comment type="similarity">
    <text evidence="2 13">Belongs to the type-B carboxylesterase/lipase family.</text>
</comment>
<evidence type="ECO:0000256" key="10">
    <source>
        <dbReference type="ARBA" id="ARBA00037444"/>
    </source>
</evidence>
<reference evidence="16" key="1">
    <citation type="journal article" date="2014" name="PLoS ONE">
        <title>The genome and linkage map of the northern pike (Esox lucius): conserved synteny revealed between the salmonid sister group and the Neoteleostei.</title>
        <authorList>
            <person name="Rondeau E.B."/>
            <person name="Minkley D.R."/>
            <person name="Leong J.S."/>
            <person name="Messmer A.M."/>
            <person name="Jantzen J.R."/>
            <person name="von Schalburg K.R."/>
            <person name="Lemon C."/>
            <person name="Bird N.H."/>
            <person name="Koop B.F."/>
        </authorList>
    </citation>
    <scope>NUCLEOTIDE SEQUENCE</scope>
</reference>
<dbReference type="GO" id="GO:0019695">
    <property type="term" value="P:choline metabolic process"/>
    <property type="evidence" value="ECO:0007669"/>
    <property type="project" value="TreeGrafter"/>
</dbReference>
<dbReference type="GO" id="GO:0005886">
    <property type="term" value="C:plasma membrane"/>
    <property type="evidence" value="ECO:0007669"/>
    <property type="project" value="TreeGrafter"/>
</dbReference>
<dbReference type="InterPro" id="IPR000997">
    <property type="entry name" value="Cholinesterase"/>
</dbReference>
<accession>A0A3P8YC05</accession>
<evidence type="ECO:0000256" key="3">
    <source>
        <dbReference type="ARBA" id="ARBA00022487"/>
    </source>
</evidence>
<feature type="active site" description="Charge relay system" evidence="12">
    <location>
        <position position="455"/>
    </location>
</feature>
<feature type="active site" description="Charge relay system" evidence="12">
    <location>
        <position position="346"/>
    </location>
</feature>
<comment type="subunit">
    <text evidence="11">Homotetramer; disulfide-linked. Dimer of dimers.</text>
</comment>
<keyword evidence="13" id="KW-0732">Signal</keyword>
<keyword evidence="8" id="KW-0325">Glycoprotein</keyword>
<evidence type="ECO:0000256" key="11">
    <source>
        <dbReference type="ARBA" id="ARBA00038819"/>
    </source>
</evidence>
<dbReference type="Gene3D" id="3.40.50.1820">
    <property type="entry name" value="alpha/beta hydrolase"/>
    <property type="match status" value="1"/>
</dbReference>
<organism evidence="15 16">
    <name type="scientific">Esox lucius</name>
    <name type="common">Northern pike</name>
    <dbReference type="NCBI Taxonomy" id="8010"/>
    <lineage>
        <taxon>Eukaryota</taxon>
        <taxon>Metazoa</taxon>
        <taxon>Chordata</taxon>
        <taxon>Craniata</taxon>
        <taxon>Vertebrata</taxon>
        <taxon>Euteleostomi</taxon>
        <taxon>Actinopterygii</taxon>
        <taxon>Neopterygii</taxon>
        <taxon>Teleostei</taxon>
        <taxon>Protacanthopterygii</taxon>
        <taxon>Esociformes</taxon>
        <taxon>Esocidae</taxon>
        <taxon>Esox</taxon>
    </lineage>
</organism>
<dbReference type="PANTHER" id="PTHR43918:SF5">
    <property type="entry name" value="CHOLINESTERASE"/>
    <property type="match status" value="1"/>
</dbReference>
<dbReference type="Ensembl" id="ENSELUT00000021932.3">
    <property type="protein sequence ID" value="ENSELUP00000013350.3"/>
    <property type="gene ID" value="ENSELUG00000013542.3"/>
</dbReference>
<evidence type="ECO:0000256" key="13">
    <source>
        <dbReference type="RuleBase" id="RU361235"/>
    </source>
</evidence>
<evidence type="ECO:0000256" key="8">
    <source>
        <dbReference type="ARBA" id="ARBA00023180"/>
    </source>
</evidence>
<dbReference type="CDD" id="cd00312">
    <property type="entry name" value="Esterase_lipase"/>
    <property type="match status" value="1"/>
</dbReference>
<evidence type="ECO:0000313" key="15">
    <source>
        <dbReference type="Ensembl" id="ENSELUP00000013350.3"/>
    </source>
</evidence>
<keyword evidence="16" id="KW-1185">Reference proteome</keyword>
<comment type="catalytic activity">
    <reaction evidence="9">
        <text>an acylcholine + H2O = a carboxylate + choline + H(+)</text>
        <dbReference type="Rhea" id="RHEA:21964"/>
        <dbReference type="ChEBI" id="CHEBI:15354"/>
        <dbReference type="ChEBI" id="CHEBI:15377"/>
        <dbReference type="ChEBI" id="CHEBI:15378"/>
        <dbReference type="ChEBI" id="CHEBI:29067"/>
        <dbReference type="ChEBI" id="CHEBI:35287"/>
        <dbReference type="EC" id="3.1.1.8"/>
    </reaction>
</comment>
<feature type="domain" description="Carboxylesterase type B" evidence="14">
    <location>
        <begin position="37"/>
        <end position="536"/>
    </location>
</feature>
<evidence type="ECO:0000256" key="5">
    <source>
        <dbReference type="ARBA" id="ARBA00022553"/>
    </source>
</evidence>
<evidence type="ECO:0000256" key="6">
    <source>
        <dbReference type="ARBA" id="ARBA00022801"/>
    </source>
</evidence>
<dbReference type="OMA" id="AKECHLW"/>
<proteinExistence type="inferred from homology"/>
<evidence type="ECO:0000313" key="16">
    <source>
        <dbReference type="Proteomes" id="UP000265140"/>
    </source>
</evidence>
<comment type="function">
    <text evidence="10">Esterase with broad substrate specificity. Contributes to the inactivation of the neurotransmitter acetylcholine. Can degrade neurotoxic organophosphate esters.</text>
</comment>
<sequence length="550" mass="60734">ECVTMSTIQPYIILSLLAFSLLIAISAQVDDDLIVQTTQVRAFLGIPYGKPPIGKLRFQSPQPAEGWRGVQHVTHYSNSCLQPVDTSLPGFYETEMWNPNTNQSEDCLYLNIWTPPISNKTACCRSSSPCFSLAPVLVWIYGGRFTSGTASLDMYDGRFLSVHHTCILVGHRVGPLGFLSLPGSKVIRGNAGLQDQQLALRWVANNIGAFGGDPSKVTLFGESAGSASVGLHLLSPGSRGLFKRAILQSGSPNAPWSVLTQLQAWDRSVALGRLLGCALAPSAVLEQCLQCLIVKQQFNILPVPSLIALPFTTSIDGDFLTDMPEVLLRKGQFLKKEVLIGLNKDEGTYFLTGTPGFNITSQSLISREDFLKGVELELPGWSEIMTEAAILQYTNWTDENIGAKNRDSLGQIVGDREFNCPVLEFTKRPAFNCSPTGQWPRSSTNPWPAWMGVMHGYEIEIVFGKPLNSTLGYLEEEVVMSRRMMKYWANMARTGNPSIEKEDWPLFTLDLQEYITLNSAPPMIQRKLAANQCQLWTNFLPKLQNATGAM</sequence>
<dbReference type="InParanoid" id="A0A3P8YC05"/>
<feature type="signal peptide" evidence="13">
    <location>
        <begin position="1"/>
        <end position="27"/>
    </location>
</feature>
<evidence type="ECO:0000256" key="9">
    <source>
        <dbReference type="ARBA" id="ARBA00036543"/>
    </source>
</evidence>
<evidence type="ECO:0000256" key="1">
    <source>
        <dbReference type="ARBA" id="ARBA00004613"/>
    </source>
</evidence>
<keyword evidence="6 13" id="KW-0378">Hydrolase</keyword>
<dbReference type="AlphaFoldDB" id="A0A3P8YC05"/>
<evidence type="ECO:0000256" key="4">
    <source>
        <dbReference type="ARBA" id="ARBA00022525"/>
    </source>
</evidence>
<dbReference type="PANTHER" id="PTHR43918">
    <property type="entry name" value="ACETYLCHOLINESTERASE"/>
    <property type="match status" value="1"/>
</dbReference>
<dbReference type="InterPro" id="IPR002018">
    <property type="entry name" value="CarbesteraseB"/>
</dbReference>
<keyword evidence="4" id="KW-0964">Secreted</keyword>
<dbReference type="Pfam" id="PF00135">
    <property type="entry name" value="COesterase"/>
    <property type="match status" value="1"/>
</dbReference>
<evidence type="ECO:0000259" key="14">
    <source>
        <dbReference type="Pfam" id="PF00135"/>
    </source>
</evidence>
<dbReference type="PRINTS" id="PR00878">
    <property type="entry name" value="CHOLNESTRASE"/>
</dbReference>
<dbReference type="GeneTree" id="ENSGT00940000157637"/>
<dbReference type="PROSITE" id="PS00941">
    <property type="entry name" value="CARBOXYLESTERASE_B_2"/>
    <property type="match status" value="1"/>
</dbReference>
<dbReference type="GO" id="GO:0003990">
    <property type="term" value="F:acetylcholinesterase activity"/>
    <property type="evidence" value="ECO:0007669"/>
    <property type="project" value="TreeGrafter"/>
</dbReference>
<keyword evidence="7" id="KW-1015">Disulfide bond</keyword>
<evidence type="ECO:0000256" key="2">
    <source>
        <dbReference type="ARBA" id="ARBA00005964"/>
    </source>
</evidence>
<dbReference type="SUPFAM" id="SSF53474">
    <property type="entry name" value="alpha/beta-Hydrolases"/>
    <property type="match status" value="1"/>
</dbReference>
<protein>
    <recommendedName>
        <fullName evidence="13">Carboxylic ester hydrolase</fullName>
        <ecNumber evidence="13">3.1.1.-</ecNumber>
    </recommendedName>
</protein>
<dbReference type="EC" id="3.1.1.-" evidence="13"/>
<comment type="subcellular location">
    <subcellularLocation>
        <location evidence="1">Secreted</location>
    </subcellularLocation>
</comment>
<dbReference type="InterPro" id="IPR029058">
    <property type="entry name" value="AB_hydrolase_fold"/>
</dbReference>
<dbReference type="GO" id="GO:0005615">
    <property type="term" value="C:extracellular space"/>
    <property type="evidence" value="ECO:0007669"/>
    <property type="project" value="TreeGrafter"/>
</dbReference>
<keyword evidence="3" id="KW-0719">Serine esterase</keyword>
<feature type="active site" description="Acyl-ester intermediate" evidence="12">
    <location>
        <position position="223"/>
    </location>
</feature>
<dbReference type="InterPro" id="IPR019819">
    <property type="entry name" value="Carboxylesterase_B_CS"/>
</dbReference>
<reference evidence="15" key="3">
    <citation type="submission" date="2025-08" db="UniProtKB">
        <authorList>
            <consortium name="Ensembl"/>
        </authorList>
    </citation>
    <scope>IDENTIFICATION</scope>
</reference>
<evidence type="ECO:0000256" key="7">
    <source>
        <dbReference type="ARBA" id="ARBA00023157"/>
    </source>
</evidence>
<dbReference type="InterPro" id="IPR050654">
    <property type="entry name" value="AChE-related_enzymes"/>
</dbReference>
<reference evidence="15" key="2">
    <citation type="submission" date="2020-02" db="EMBL/GenBank/DDBJ databases">
        <title>Esox lucius (northern pike) genome, fEsoLuc1, primary haplotype.</title>
        <authorList>
            <person name="Myers G."/>
            <person name="Karagic N."/>
            <person name="Meyer A."/>
            <person name="Pippel M."/>
            <person name="Reichard M."/>
            <person name="Winkler S."/>
            <person name="Tracey A."/>
            <person name="Sims Y."/>
            <person name="Howe K."/>
            <person name="Rhie A."/>
            <person name="Formenti G."/>
            <person name="Durbin R."/>
            <person name="Fedrigo O."/>
            <person name="Jarvis E.D."/>
        </authorList>
    </citation>
    <scope>NUCLEOTIDE SEQUENCE [LARGE SCALE GENOMIC DNA]</scope>
</reference>
<evidence type="ECO:0000256" key="12">
    <source>
        <dbReference type="PIRSR" id="PIRSR600997-1"/>
    </source>
</evidence>
<reference evidence="15" key="4">
    <citation type="submission" date="2025-09" db="UniProtKB">
        <authorList>
            <consortium name="Ensembl"/>
        </authorList>
    </citation>
    <scope>IDENTIFICATION</scope>
</reference>
<dbReference type="FunFam" id="3.40.50.1820:FF:000029">
    <property type="entry name" value="Acetylcholinesterase"/>
    <property type="match status" value="1"/>
</dbReference>
<keyword evidence="5" id="KW-0597">Phosphoprotein</keyword>
<dbReference type="Bgee" id="ENSELUG00000013542">
    <property type="expression patterns" value="Expressed in liver and 10 other cell types or tissues"/>
</dbReference>
<dbReference type="Proteomes" id="UP000265140">
    <property type="component" value="Chromosome 24"/>
</dbReference>
<dbReference type="PROSITE" id="PS00122">
    <property type="entry name" value="CARBOXYLESTERASE_B_1"/>
    <property type="match status" value="1"/>
</dbReference>
<dbReference type="GO" id="GO:0006581">
    <property type="term" value="P:acetylcholine catabolic process"/>
    <property type="evidence" value="ECO:0007669"/>
    <property type="project" value="TreeGrafter"/>
</dbReference>
<feature type="chain" id="PRO_5044046739" description="Carboxylic ester hydrolase" evidence="13">
    <location>
        <begin position="28"/>
        <end position="550"/>
    </location>
</feature>
<name>A0A3P8YC05_ESOLU</name>
<dbReference type="InterPro" id="IPR019826">
    <property type="entry name" value="Carboxylesterase_B_AS"/>
</dbReference>